<dbReference type="NCBIfam" id="TIGR03919">
    <property type="entry name" value="T7SS_EccB"/>
    <property type="match status" value="1"/>
</dbReference>
<accession>A0A1K2F6A4</accession>
<feature type="transmembrane region" description="Helical" evidence="2">
    <location>
        <begin position="41"/>
        <end position="61"/>
    </location>
</feature>
<dbReference type="OrthoDB" id="3847604at2"/>
<dbReference type="Pfam" id="PF05108">
    <property type="entry name" value="T7SS_ESX1_EccB"/>
    <property type="match status" value="1"/>
</dbReference>
<proteinExistence type="predicted"/>
<dbReference type="GO" id="GO:0005576">
    <property type="term" value="C:extracellular region"/>
    <property type="evidence" value="ECO:0007669"/>
    <property type="project" value="TreeGrafter"/>
</dbReference>
<dbReference type="Proteomes" id="UP000181909">
    <property type="component" value="Unassembled WGS sequence"/>
</dbReference>
<reference evidence="3 4" key="1">
    <citation type="submission" date="2016-11" db="EMBL/GenBank/DDBJ databases">
        <authorList>
            <person name="Jaros S."/>
            <person name="Januszkiewicz K."/>
            <person name="Wedrychowicz H."/>
        </authorList>
    </citation>
    <scope>NUCLEOTIDE SEQUENCE [LARGE SCALE GENOMIC DNA]</scope>
    <source>
        <strain evidence="3 4">OK807</strain>
    </source>
</reference>
<keyword evidence="2" id="KW-0472">Membrane</keyword>
<evidence type="ECO:0000256" key="2">
    <source>
        <dbReference type="SAM" id="Phobius"/>
    </source>
</evidence>
<evidence type="ECO:0000313" key="4">
    <source>
        <dbReference type="Proteomes" id="UP000181909"/>
    </source>
</evidence>
<dbReference type="InterPro" id="IPR007795">
    <property type="entry name" value="T7SS_EccB"/>
</dbReference>
<dbReference type="PANTHER" id="PTHR40765">
    <property type="entry name" value="ESX-2 SECRETION SYSTEM ATPASE ECCB2"/>
    <property type="match status" value="1"/>
</dbReference>
<feature type="region of interest" description="Disordered" evidence="1">
    <location>
        <begin position="469"/>
        <end position="502"/>
    </location>
</feature>
<name>A0A1K2F6A4_STRAR</name>
<evidence type="ECO:0000256" key="1">
    <source>
        <dbReference type="SAM" id="MobiDB-lite"/>
    </source>
</evidence>
<keyword evidence="2" id="KW-1133">Transmembrane helix</keyword>
<protein>
    <submittedName>
        <fullName evidence="3">Type VII secretion protein EccB</fullName>
    </submittedName>
</protein>
<organism evidence="3 4">
    <name type="scientific">Streptomyces atratus</name>
    <dbReference type="NCBI Taxonomy" id="1893"/>
    <lineage>
        <taxon>Bacteria</taxon>
        <taxon>Bacillati</taxon>
        <taxon>Actinomycetota</taxon>
        <taxon>Actinomycetes</taxon>
        <taxon>Kitasatosporales</taxon>
        <taxon>Streptomycetaceae</taxon>
        <taxon>Streptomyces</taxon>
    </lineage>
</organism>
<dbReference type="EMBL" id="FPJO01000033">
    <property type="protein sequence ID" value="SFY43058.1"/>
    <property type="molecule type" value="Genomic_DNA"/>
</dbReference>
<dbReference type="Gene3D" id="3.30.2390.20">
    <property type="entry name" value="Type VII secretion system EccB, repeat 1 domain"/>
    <property type="match status" value="1"/>
</dbReference>
<dbReference type="InterPro" id="IPR044857">
    <property type="entry name" value="T7SS_EccB_R1"/>
</dbReference>
<dbReference type="PANTHER" id="PTHR40765:SF2">
    <property type="entry name" value="ESX-2 SECRETION SYSTEM ATPASE ECCB2"/>
    <property type="match status" value="1"/>
</dbReference>
<dbReference type="AlphaFoldDB" id="A0A1K2F6A4"/>
<gene>
    <name evidence="3" type="ORF">SAMN02787144_103332</name>
</gene>
<keyword evidence="2" id="KW-0812">Transmembrane</keyword>
<feature type="region of interest" description="Disordered" evidence="1">
    <location>
        <begin position="327"/>
        <end position="347"/>
    </location>
</feature>
<sequence>MQSKRDQVQAHTFAMGRLSSGMLLADPDAPESPLARTTRGVFIGVLIAVLVSAGALVYGLVVPGGNDSWRTSNRLIVNRDTGARYLYIDGRLRPVRNYASAKLIGGNELKTTDVRTASLRGTPVGAPVGIPGAPDSVPAAGDLEGGAWHACSTLRLSHTAAGGSSASAVTTLVAGAPLEGGGVADDRALVVTGPDKATYLVWRGSRLELDKASGAAVSLGYGSVTPRPVSAPFLNALVPGPDLASPAVPGRGAAGPSIGGRSSKLGQVFLVQVPGAAPQYYQLRKEGLVPLTATGAALVLGDPATREKVKGGASTLNADALREHLAPGAEGRSPASTGLPDSPPRVASVQDGMSACVRVQSTKGLTRVTTVLVPRTSLGPVTQDAPGESAAACLPVDAVVVRPGHGALVKAMGAGGTKVGDTMYVVADNGVKYRVPSGAALQALGYTNGDVVALPSPLLSMLPSGPDLNPEIAAGGGRSPITPPACGEDPKVPRKAAGPDAG</sequence>
<dbReference type="STRING" id="1893.SAMN02787144_103332"/>
<evidence type="ECO:0000313" key="3">
    <source>
        <dbReference type="EMBL" id="SFY43058.1"/>
    </source>
</evidence>
<dbReference type="RefSeq" id="WP_072489021.1">
    <property type="nucleotide sequence ID" value="NZ_CP108277.1"/>
</dbReference>